<proteinExistence type="predicted"/>
<keyword evidence="4" id="KW-1185">Reference proteome</keyword>
<reference evidence="3 4" key="1">
    <citation type="submission" date="2018-07" db="EMBL/GenBank/DDBJ databases">
        <title>Genomic Encyclopedia of Type Strains, Phase III (KMG-III): the genomes of soil and plant-associated and newly described type strains.</title>
        <authorList>
            <person name="Whitman W."/>
        </authorList>
    </citation>
    <scope>NUCLEOTIDE SEQUENCE [LARGE SCALE GENOMIC DNA]</scope>
    <source>
        <strain evidence="3 4">CECT 7031</strain>
    </source>
</reference>
<evidence type="ECO:0000259" key="1">
    <source>
        <dbReference type="Pfam" id="PF01695"/>
    </source>
</evidence>
<dbReference type="InterPro" id="IPR009928">
    <property type="entry name" value="DnaI_N"/>
</dbReference>
<dbReference type="AlphaFoldDB" id="A0A288Q8V6"/>
<dbReference type="PANTHER" id="PTHR30050">
    <property type="entry name" value="CHROMOSOMAL REPLICATION INITIATOR PROTEIN DNAA"/>
    <property type="match status" value="1"/>
</dbReference>
<dbReference type="Gene3D" id="3.40.50.300">
    <property type="entry name" value="P-loop containing nucleotide triphosphate hydrolases"/>
    <property type="match status" value="1"/>
</dbReference>
<dbReference type="GeneID" id="94545829"/>
<evidence type="ECO:0000313" key="3">
    <source>
        <dbReference type="EMBL" id="RDL11834.1"/>
    </source>
</evidence>
<dbReference type="CDD" id="cd00009">
    <property type="entry name" value="AAA"/>
    <property type="match status" value="1"/>
</dbReference>
<organism evidence="3 4">
    <name type="scientific">Weissella soli</name>
    <dbReference type="NCBI Taxonomy" id="155866"/>
    <lineage>
        <taxon>Bacteria</taxon>
        <taxon>Bacillati</taxon>
        <taxon>Bacillota</taxon>
        <taxon>Bacilli</taxon>
        <taxon>Lactobacillales</taxon>
        <taxon>Lactobacillaceae</taxon>
        <taxon>Weissella</taxon>
    </lineage>
</organism>
<dbReference type="InterPro" id="IPR002611">
    <property type="entry name" value="IstB_ATP-bd"/>
</dbReference>
<feature type="domain" description="Primosomal DnaI N-terminal" evidence="2">
    <location>
        <begin position="18"/>
        <end position="108"/>
    </location>
</feature>
<dbReference type="GO" id="GO:0006260">
    <property type="term" value="P:DNA replication"/>
    <property type="evidence" value="ECO:0007669"/>
    <property type="project" value="TreeGrafter"/>
</dbReference>
<comment type="caution">
    <text evidence="3">The sequence shown here is derived from an EMBL/GenBank/DDBJ whole genome shotgun (WGS) entry which is preliminary data.</text>
</comment>
<gene>
    <name evidence="3" type="ORF">DFP99_0253</name>
</gene>
<sequence>MAEEFEIKLPSQPNEFTSVSDSIKDTMQKKGLTAKVNALQQQVLQDAEVNQFIQAHQPALTQAVFNRDFATIFEYVNQRNKQRAGDAVVHDGYEPHLVFSNDRILVTYTETEAHRQANRQAVAKEYIHLVGMSKQLRKASLTQFADVSGMSEAWSKTLKFITAYLADPEQVEFHRGLYLHGAYGIGKTYLMGAMANELAAQKIEVSLIHVPTLATELKALISGDATDIQNRLRELREVPVLVLDDIGAEADGTGWIRDDVLGVILDARMQNELPTFFTSNFSMADLESQHFAQTKQGIQEVKAERLMQRIMFLAEEVNVTGPNRRLNG</sequence>
<dbReference type="KEGG" id="wso:WSWS_00623"/>
<feature type="domain" description="IstB-like ATP-binding" evidence="1">
    <location>
        <begin position="134"/>
        <end position="326"/>
    </location>
</feature>
<name>A0A288Q8V6_9LACO</name>
<dbReference type="EMBL" id="QRAS01000001">
    <property type="protein sequence ID" value="RDL11834.1"/>
    <property type="molecule type" value="Genomic_DNA"/>
</dbReference>
<dbReference type="Proteomes" id="UP000254912">
    <property type="component" value="Unassembled WGS sequence"/>
</dbReference>
<dbReference type="PANTHER" id="PTHR30050:SF8">
    <property type="entry name" value="PRIMOSOMAL PROTEIN DNAI"/>
    <property type="match status" value="1"/>
</dbReference>
<dbReference type="SUPFAM" id="SSF52540">
    <property type="entry name" value="P-loop containing nucleoside triphosphate hydrolases"/>
    <property type="match status" value="1"/>
</dbReference>
<dbReference type="Pfam" id="PF01695">
    <property type="entry name" value="IstB_IS21"/>
    <property type="match status" value="1"/>
</dbReference>
<evidence type="ECO:0000259" key="2">
    <source>
        <dbReference type="Pfam" id="PF07319"/>
    </source>
</evidence>
<dbReference type="NCBIfam" id="NF006505">
    <property type="entry name" value="PRK08939.1"/>
    <property type="match status" value="1"/>
</dbReference>
<dbReference type="Pfam" id="PF07319">
    <property type="entry name" value="DnaI_N"/>
    <property type="match status" value="1"/>
</dbReference>
<evidence type="ECO:0000313" key="4">
    <source>
        <dbReference type="Proteomes" id="UP000254912"/>
    </source>
</evidence>
<accession>A0A288Q8V6</accession>
<dbReference type="GO" id="GO:0005524">
    <property type="term" value="F:ATP binding"/>
    <property type="evidence" value="ECO:0007669"/>
    <property type="project" value="InterPro"/>
</dbReference>
<protein>
    <submittedName>
        <fullName evidence="3">Primosomal protein DnaI</fullName>
    </submittedName>
</protein>
<dbReference type="InterPro" id="IPR027417">
    <property type="entry name" value="P-loop_NTPase"/>
</dbReference>
<dbReference type="RefSeq" id="WP_070229904.1">
    <property type="nucleotide sequence ID" value="NZ_BJYO01000002.1"/>
</dbReference>